<feature type="region of interest" description="Disordered" evidence="1">
    <location>
        <begin position="54"/>
        <end position="73"/>
    </location>
</feature>
<gene>
    <name evidence="2" type="ORF">MEUPH1_LOCUS6282</name>
</gene>
<evidence type="ECO:0000256" key="1">
    <source>
        <dbReference type="SAM" id="MobiDB-lite"/>
    </source>
</evidence>
<sequence>MCDERNKKTFRSLSHVENREKQTTHLHDRRFIQNGFIALLTILIAKHPPPCMFNVNETERDDSAKRPDFDVLE</sequence>
<proteinExistence type="predicted"/>
<accession>A0AAV0W1V1</accession>
<name>A0AAV0W1V1_9HEMI</name>
<protein>
    <submittedName>
        <fullName evidence="2">Uncharacterized protein</fullName>
    </submittedName>
</protein>
<keyword evidence="3" id="KW-1185">Reference proteome</keyword>
<comment type="caution">
    <text evidence="2">The sequence shown here is derived from an EMBL/GenBank/DDBJ whole genome shotgun (WGS) entry which is preliminary data.</text>
</comment>
<feature type="compositionally biased region" description="Basic and acidic residues" evidence="1">
    <location>
        <begin position="57"/>
        <end position="73"/>
    </location>
</feature>
<organism evidence="2 3">
    <name type="scientific">Macrosiphum euphorbiae</name>
    <name type="common">potato aphid</name>
    <dbReference type="NCBI Taxonomy" id="13131"/>
    <lineage>
        <taxon>Eukaryota</taxon>
        <taxon>Metazoa</taxon>
        <taxon>Ecdysozoa</taxon>
        <taxon>Arthropoda</taxon>
        <taxon>Hexapoda</taxon>
        <taxon>Insecta</taxon>
        <taxon>Pterygota</taxon>
        <taxon>Neoptera</taxon>
        <taxon>Paraneoptera</taxon>
        <taxon>Hemiptera</taxon>
        <taxon>Sternorrhyncha</taxon>
        <taxon>Aphidomorpha</taxon>
        <taxon>Aphidoidea</taxon>
        <taxon>Aphididae</taxon>
        <taxon>Macrosiphini</taxon>
        <taxon>Macrosiphum</taxon>
    </lineage>
</organism>
<reference evidence="2 3" key="1">
    <citation type="submission" date="2023-01" db="EMBL/GenBank/DDBJ databases">
        <authorList>
            <person name="Whitehead M."/>
        </authorList>
    </citation>
    <scope>NUCLEOTIDE SEQUENCE [LARGE SCALE GENOMIC DNA]</scope>
</reference>
<evidence type="ECO:0000313" key="2">
    <source>
        <dbReference type="EMBL" id="CAI6349756.1"/>
    </source>
</evidence>
<evidence type="ECO:0000313" key="3">
    <source>
        <dbReference type="Proteomes" id="UP001160148"/>
    </source>
</evidence>
<dbReference type="EMBL" id="CARXXK010000001">
    <property type="protein sequence ID" value="CAI6349756.1"/>
    <property type="molecule type" value="Genomic_DNA"/>
</dbReference>
<dbReference type="Proteomes" id="UP001160148">
    <property type="component" value="Unassembled WGS sequence"/>
</dbReference>
<feature type="compositionally biased region" description="Basic and acidic residues" evidence="1">
    <location>
        <begin position="14"/>
        <end position="24"/>
    </location>
</feature>
<dbReference type="AlphaFoldDB" id="A0AAV0W1V1"/>
<feature type="region of interest" description="Disordered" evidence="1">
    <location>
        <begin position="1"/>
        <end position="24"/>
    </location>
</feature>